<keyword evidence="2" id="KW-1185">Reference proteome</keyword>
<organism evidence="1 2">
    <name type="scientific">Anthostomella pinea</name>
    <dbReference type="NCBI Taxonomy" id="933095"/>
    <lineage>
        <taxon>Eukaryota</taxon>
        <taxon>Fungi</taxon>
        <taxon>Dikarya</taxon>
        <taxon>Ascomycota</taxon>
        <taxon>Pezizomycotina</taxon>
        <taxon>Sordariomycetes</taxon>
        <taxon>Xylariomycetidae</taxon>
        <taxon>Xylariales</taxon>
        <taxon>Xylariaceae</taxon>
        <taxon>Anthostomella</taxon>
    </lineage>
</organism>
<reference evidence="1" key="1">
    <citation type="submission" date="2023-10" db="EMBL/GenBank/DDBJ databases">
        <authorList>
            <person name="Hackl T."/>
        </authorList>
    </citation>
    <scope>NUCLEOTIDE SEQUENCE</scope>
</reference>
<dbReference type="Proteomes" id="UP001295740">
    <property type="component" value="Unassembled WGS sequence"/>
</dbReference>
<dbReference type="EMBL" id="CAUWAG010000008">
    <property type="protein sequence ID" value="CAJ2506539.1"/>
    <property type="molecule type" value="Genomic_DNA"/>
</dbReference>
<dbReference type="Pfam" id="PF12296">
    <property type="entry name" value="HsbA"/>
    <property type="match status" value="1"/>
</dbReference>
<name>A0AAI8YGL8_9PEZI</name>
<dbReference type="AlphaFoldDB" id="A0AAI8YGL8"/>
<dbReference type="PANTHER" id="PTHR38123">
    <property type="entry name" value="CELL WALL SERINE-THREONINE-RICH GALACTOMANNOPROTEIN MP1 (AFU_ORTHOLOGUE AFUA_4G03240)"/>
    <property type="match status" value="1"/>
</dbReference>
<protein>
    <submittedName>
        <fullName evidence="1">Uu.00g006690.m01.CDS01</fullName>
    </submittedName>
</protein>
<dbReference type="PANTHER" id="PTHR38123:SF6">
    <property type="entry name" value="CELL WALL SERINE-THREONINE-RICH GALACTOMANNOPROTEIN MP1 (AFU_ORTHOLOGUE AFUA_4G03240)"/>
    <property type="match status" value="1"/>
</dbReference>
<dbReference type="Gene3D" id="1.20.1280.140">
    <property type="match status" value="1"/>
</dbReference>
<accession>A0AAI8YGL8</accession>
<comment type="caution">
    <text evidence="1">The sequence shown here is derived from an EMBL/GenBank/DDBJ whole genome shotgun (WGS) entry which is preliminary data.</text>
</comment>
<sequence length="257" mass="25001">MVKLDTSVKAFESDTTQVQADTQNLVTTIDSGVTTLAGSGNLTLTDTLGLQDVVASLSTIGQTLITDIESKKSQFEAAGLCTGLESRNTAVATSAQALVDAVVQQVPAEVQELAKQLSSGLTDALAKGAAALGPDSCQNSGSATASATSLGSVIAVSSAKAVIASSSAAALIQTSSAVAIATNVATVTVTAPAIPILTTSAIAVVTPPFAANSTFATPTATGALTTGTFVTIPSGAAVANGVGSVGVMAGLAAALFL</sequence>
<gene>
    <name evidence="1" type="ORF">KHLLAP_LOCUS7007</name>
</gene>
<evidence type="ECO:0000313" key="1">
    <source>
        <dbReference type="EMBL" id="CAJ2506539.1"/>
    </source>
</evidence>
<dbReference type="InterPro" id="IPR021054">
    <property type="entry name" value="Cell_wall_mannoprotein_1"/>
</dbReference>
<proteinExistence type="predicted"/>
<dbReference type="GO" id="GO:0005576">
    <property type="term" value="C:extracellular region"/>
    <property type="evidence" value="ECO:0007669"/>
    <property type="project" value="TreeGrafter"/>
</dbReference>
<evidence type="ECO:0000313" key="2">
    <source>
        <dbReference type="Proteomes" id="UP001295740"/>
    </source>
</evidence>